<comment type="caution">
    <text evidence="1">The sequence shown here is derived from an EMBL/GenBank/DDBJ whole genome shotgun (WGS) entry which is preliminary data.</text>
</comment>
<organism evidence="1 2">
    <name type="scientific">Cardiosporidium cionae</name>
    <dbReference type="NCBI Taxonomy" id="476202"/>
    <lineage>
        <taxon>Eukaryota</taxon>
        <taxon>Sar</taxon>
        <taxon>Alveolata</taxon>
        <taxon>Apicomplexa</taxon>
        <taxon>Aconoidasida</taxon>
        <taxon>Nephromycida</taxon>
        <taxon>Cardiosporidium</taxon>
    </lineage>
</organism>
<evidence type="ECO:0000313" key="2">
    <source>
        <dbReference type="Proteomes" id="UP000823046"/>
    </source>
</evidence>
<reference evidence="1 2" key="1">
    <citation type="journal article" date="2020" name="bioRxiv">
        <title>Metabolic contributions of an alphaproteobacterial endosymbiont in the apicomplexan Cardiosporidium cionae.</title>
        <authorList>
            <person name="Hunter E.S."/>
            <person name="Paight C.J."/>
            <person name="Lane C.E."/>
        </authorList>
    </citation>
    <scope>NUCLEOTIDE SEQUENCE [LARGE SCALE GENOMIC DNA]</scope>
    <source>
        <strain evidence="1">ESH_2018</strain>
    </source>
</reference>
<protein>
    <submittedName>
        <fullName evidence="1">Uncharacterized protein</fullName>
    </submittedName>
</protein>
<accession>A0ABQ7J8R9</accession>
<sequence length="48" mass="5876">MRLWIDEFKWEVTNWHYRYWMGPQIHKLLQEKSSARQSAAKVSTPLDI</sequence>
<evidence type="ECO:0000313" key="1">
    <source>
        <dbReference type="EMBL" id="KAF8820391.1"/>
    </source>
</evidence>
<keyword evidence="2" id="KW-1185">Reference proteome</keyword>
<dbReference type="Proteomes" id="UP000823046">
    <property type="component" value="Unassembled WGS sequence"/>
</dbReference>
<gene>
    <name evidence="1" type="ORF">IE077_003219</name>
</gene>
<proteinExistence type="predicted"/>
<name>A0ABQ7J8R9_9APIC</name>
<dbReference type="EMBL" id="JADAQX010000398">
    <property type="protein sequence ID" value="KAF8820391.1"/>
    <property type="molecule type" value="Genomic_DNA"/>
</dbReference>